<comment type="caution">
    <text evidence="1">The sequence shown here is derived from an EMBL/GenBank/DDBJ whole genome shotgun (WGS) entry which is preliminary data.</text>
</comment>
<keyword evidence="2" id="KW-1185">Reference proteome</keyword>
<sequence>MSDCIIQTLDGDSRRSLSAWVPLVFYGLPRLYSPSVEHILYQLRNGSSVRNEHKSSMSSLGLCGYVIKQARMDDFYRLRQASGYPGEIKVTKMESMARPFLTLDAQEKKSSCLLRLSKCENVPQPGSNQV</sequence>
<dbReference type="Proteomes" id="UP000708208">
    <property type="component" value="Unassembled WGS sequence"/>
</dbReference>
<proteinExistence type="predicted"/>
<dbReference type="AlphaFoldDB" id="A0A8J2LH83"/>
<evidence type="ECO:0000313" key="1">
    <source>
        <dbReference type="EMBL" id="CAG7822739.1"/>
    </source>
</evidence>
<protein>
    <submittedName>
        <fullName evidence="1">Uncharacterized protein</fullName>
    </submittedName>
</protein>
<organism evidence="1 2">
    <name type="scientific">Allacma fusca</name>
    <dbReference type="NCBI Taxonomy" id="39272"/>
    <lineage>
        <taxon>Eukaryota</taxon>
        <taxon>Metazoa</taxon>
        <taxon>Ecdysozoa</taxon>
        <taxon>Arthropoda</taxon>
        <taxon>Hexapoda</taxon>
        <taxon>Collembola</taxon>
        <taxon>Symphypleona</taxon>
        <taxon>Sminthuridae</taxon>
        <taxon>Allacma</taxon>
    </lineage>
</organism>
<reference evidence="1" key="1">
    <citation type="submission" date="2021-06" db="EMBL/GenBank/DDBJ databases">
        <authorList>
            <person name="Hodson N. C."/>
            <person name="Mongue J. A."/>
            <person name="Jaron S. K."/>
        </authorList>
    </citation>
    <scope>NUCLEOTIDE SEQUENCE</scope>
</reference>
<gene>
    <name evidence="1" type="ORF">AFUS01_LOCUS32994</name>
</gene>
<accession>A0A8J2LH83</accession>
<dbReference type="EMBL" id="CAJVCH010527265">
    <property type="protein sequence ID" value="CAG7822739.1"/>
    <property type="molecule type" value="Genomic_DNA"/>
</dbReference>
<evidence type="ECO:0000313" key="2">
    <source>
        <dbReference type="Proteomes" id="UP000708208"/>
    </source>
</evidence>
<name>A0A8J2LH83_9HEXA</name>